<comment type="caution">
    <text evidence="2">The sequence shown here is derived from an EMBL/GenBank/DDBJ whole genome shotgun (WGS) entry which is preliminary data.</text>
</comment>
<organism evidence="2 3">
    <name type="scientific">Zobellella aerophila</name>
    <dbReference type="NCBI Taxonomy" id="870480"/>
    <lineage>
        <taxon>Bacteria</taxon>
        <taxon>Pseudomonadati</taxon>
        <taxon>Pseudomonadota</taxon>
        <taxon>Gammaproteobacteria</taxon>
        <taxon>Aeromonadales</taxon>
        <taxon>Aeromonadaceae</taxon>
        <taxon>Zobellella</taxon>
    </lineage>
</organism>
<protein>
    <recommendedName>
        <fullName evidence="1">Glycosyl transferase family 1 domain-containing protein</fullName>
    </recommendedName>
</protein>
<evidence type="ECO:0000259" key="1">
    <source>
        <dbReference type="Pfam" id="PF00534"/>
    </source>
</evidence>
<dbReference type="EMBL" id="BAABCX010000001">
    <property type="protein sequence ID" value="GAA3535774.1"/>
    <property type="molecule type" value="Genomic_DNA"/>
</dbReference>
<evidence type="ECO:0000313" key="2">
    <source>
        <dbReference type="EMBL" id="GAA3535774.1"/>
    </source>
</evidence>
<sequence length="157" mass="17731">MEGIHFFNEYLRTHNYTLYVIGPDSSALDGYERDYVQACHQLADDQVIFLGELQHEEALSYFSKAKFLIHLSRQEGMPNVVLEAMAYAVFPIISDMDGLANELISQNKSGINIDCVDGIKLPLLMFSNNEGRKAVISNHSFEVVASQTMDVYFGKQQ</sequence>
<dbReference type="Pfam" id="PF00534">
    <property type="entry name" value="Glycos_transf_1"/>
    <property type="match status" value="1"/>
</dbReference>
<dbReference type="InterPro" id="IPR001296">
    <property type="entry name" value="Glyco_trans_1"/>
</dbReference>
<reference evidence="3" key="1">
    <citation type="journal article" date="2019" name="Int. J. Syst. Evol. Microbiol.">
        <title>The Global Catalogue of Microorganisms (GCM) 10K type strain sequencing project: providing services to taxonomists for standard genome sequencing and annotation.</title>
        <authorList>
            <consortium name="The Broad Institute Genomics Platform"/>
            <consortium name="The Broad Institute Genome Sequencing Center for Infectious Disease"/>
            <person name="Wu L."/>
            <person name="Ma J."/>
        </authorList>
    </citation>
    <scope>NUCLEOTIDE SEQUENCE [LARGE SCALE GENOMIC DNA]</scope>
    <source>
        <strain evidence="3">JCM 17110</strain>
    </source>
</reference>
<gene>
    <name evidence="2" type="ORF">GCM10022394_14250</name>
</gene>
<dbReference type="PANTHER" id="PTHR12526">
    <property type="entry name" value="GLYCOSYLTRANSFERASE"/>
    <property type="match status" value="1"/>
</dbReference>
<proteinExistence type="predicted"/>
<dbReference type="Gene3D" id="3.40.50.2000">
    <property type="entry name" value="Glycogen Phosphorylase B"/>
    <property type="match status" value="1"/>
</dbReference>
<evidence type="ECO:0000313" key="3">
    <source>
        <dbReference type="Proteomes" id="UP001500795"/>
    </source>
</evidence>
<feature type="domain" description="Glycosyl transferase family 1" evidence="1">
    <location>
        <begin position="13"/>
        <end position="115"/>
    </location>
</feature>
<dbReference type="PANTHER" id="PTHR12526:SF630">
    <property type="entry name" value="GLYCOSYLTRANSFERASE"/>
    <property type="match status" value="1"/>
</dbReference>
<dbReference type="Proteomes" id="UP001500795">
    <property type="component" value="Unassembled WGS sequence"/>
</dbReference>
<keyword evidence="3" id="KW-1185">Reference proteome</keyword>
<dbReference type="SUPFAM" id="SSF53756">
    <property type="entry name" value="UDP-Glycosyltransferase/glycogen phosphorylase"/>
    <property type="match status" value="1"/>
</dbReference>
<accession>A0ABP6VL21</accession>
<name>A0ABP6VL21_9GAMM</name>